<dbReference type="HOGENOM" id="CLU_2159388_0_0_1"/>
<dbReference type="AlphaFoldDB" id="A0A0C3BGS9"/>
<sequence length="113" mass="12256">MSFSADGSLVSGQLRIAYVLCLISSEFALIWSFSRAVSIAAFEPMLTLLRSIIRTIPLEWHFYKSSSLVGRSLLGAVRYVGIAALVANAALYFSGFTQASCHSVHLLPGILQC</sequence>
<keyword evidence="1" id="KW-0812">Transmembrane</keyword>
<evidence type="ECO:0000313" key="2">
    <source>
        <dbReference type="EMBL" id="KIM31374.1"/>
    </source>
</evidence>
<reference evidence="2 3" key="1">
    <citation type="submission" date="2014-04" db="EMBL/GenBank/DDBJ databases">
        <authorList>
            <consortium name="DOE Joint Genome Institute"/>
            <person name="Kuo A."/>
            <person name="Zuccaro A."/>
            <person name="Kohler A."/>
            <person name="Nagy L.G."/>
            <person name="Floudas D."/>
            <person name="Copeland A."/>
            <person name="Barry K.W."/>
            <person name="Cichocki N."/>
            <person name="Veneault-Fourrey C."/>
            <person name="LaButti K."/>
            <person name="Lindquist E.A."/>
            <person name="Lipzen A."/>
            <person name="Lundell T."/>
            <person name="Morin E."/>
            <person name="Murat C."/>
            <person name="Sun H."/>
            <person name="Tunlid A."/>
            <person name="Henrissat B."/>
            <person name="Grigoriev I.V."/>
            <person name="Hibbett D.S."/>
            <person name="Martin F."/>
            <person name="Nordberg H.P."/>
            <person name="Cantor M.N."/>
            <person name="Hua S.X."/>
        </authorList>
    </citation>
    <scope>NUCLEOTIDE SEQUENCE [LARGE SCALE GENOMIC DNA]</scope>
    <source>
        <strain evidence="2 3">MAFF 305830</strain>
    </source>
</reference>
<dbReference type="EMBL" id="KN824282">
    <property type="protein sequence ID" value="KIM31374.1"/>
    <property type="molecule type" value="Genomic_DNA"/>
</dbReference>
<organism evidence="2 3">
    <name type="scientific">Serendipita vermifera MAFF 305830</name>
    <dbReference type="NCBI Taxonomy" id="933852"/>
    <lineage>
        <taxon>Eukaryota</taxon>
        <taxon>Fungi</taxon>
        <taxon>Dikarya</taxon>
        <taxon>Basidiomycota</taxon>
        <taxon>Agaricomycotina</taxon>
        <taxon>Agaricomycetes</taxon>
        <taxon>Sebacinales</taxon>
        <taxon>Serendipitaceae</taxon>
        <taxon>Serendipita</taxon>
    </lineage>
</organism>
<evidence type="ECO:0000256" key="1">
    <source>
        <dbReference type="SAM" id="Phobius"/>
    </source>
</evidence>
<name>A0A0C3BGS9_SERVB</name>
<keyword evidence="3" id="KW-1185">Reference proteome</keyword>
<reference evidence="3" key="2">
    <citation type="submission" date="2015-01" db="EMBL/GenBank/DDBJ databases">
        <title>Evolutionary Origins and Diversification of the Mycorrhizal Mutualists.</title>
        <authorList>
            <consortium name="DOE Joint Genome Institute"/>
            <consortium name="Mycorrhizal Genomics Consortium"/>
            <person name="Kohler A."/>
            <person name="Kuo A."/>
            <person name="Nagy L.G."/>
            <person name="Floudas D."/>
            <person name="Copeland A."/>
            <person name="Barry K.W."/>
            <person name="Cichocki N."/>
            <person name="Veneault-Fourrey C."/>
            <person name="LaButti K."/>
            <person name="Lindquist E.A."/>
            <person name="Lipzen A."/>
            <person name="Lundell T."/>
            <person name="Morin E."/>
            <person name="Murat C."/>
            <person name="Riley R."/>
            <person name="Ohm R."/>
            <person name="Sun H."/>
            <person name="Tunlid A."/>
            <person name="Henrissat B."/>
            <person name="Grigoriev I.V."/>
            <person name="Hibbett D.S."/>
            <person name="Martin F."/>
        </authorList>
    </citation>
    <scope>NUCLEOTIDE SEQUENCE [LARGE SCALE GENOMIC DNA]</scope>
    <source>
        <strain evidence="3">MAFF 305830</strain>
    </source>
</reference>
<accession>A0A0C3BGS9</accession>
<dbReference type="OrthoDB" id="3346251at2759"/>
<feature type="transmembrane region" description="Helical" evidence="1">
    <location>
        <begin position="16"/>
        <end position="42"/>
    </location>
</feature>
<dbReference type="Proteomes" id="UP000054097">
    <property type="component" value="Unassembled WGS sequence"/>
</dbReference>
<gene>
    <name evidence="2" type="ORF">M408DRAFT_64551</name>
</gene>
<proteinExistence type="predicted"/>
<protein>
    <submittedName>
        <fullName evidence="2">Uncharacterized protein</fullName>
    </submittedName>
</protein>
<keyword evidence="1" id="KW-0472">Membrane</keyword>
<keyword evidence="1" id="KW-1133">Transmembrane helix</keyword>
<evidence type="ECO:0000313" key="3">
    <source>
        <dbReference type="Proteomes" id="UP000054097"/>
    </source>
</evidence>
<feature type="transmembrane region" description="Helical" evidence="1">
    <location>
        <begin position="73"/>
        <end position="93"/>
    </location>
</feature>